<protein>
    <submittedName>
        <fullName evidence="1">Uncharacterized protein</fullName>
    </submittedName>
</protein>
<evidence type="ECO:0000313" key="3">
    <source>
        <dbReference type="Proteomes" id="UP000219632"/>
    </source>
</evidence>
<dbReference type="EMBL" id="NYPG01000009">
    <property type="protein sequence ID" value="PDK40351.1"/>
    <property type="molecule type" value="Genomic_DNA"/>
</dbReference>
<gene>
    <name evidence="2" type="ORF">AFZ32_12905</name>
    <name evidence="1" type="ORF">pLIS100085</name>
</gene>
<geneLocation type="plasmid" evidence="1">
    <name>pLIS1</name>
</geneLocation>
<dbReference type="Proteomes" id="UP000219632">
    <property type="component" value="Unassembled WGS sequence"/>
</dbReference>
<dbReference type="AlphaFoldDB" id="A0A2Z4HVK1"/>
<reference evidence="1" key="2">
    <citation type="submission" date="2018-05" db="EMBL/GenBank/DDBJ databases">
        <title>Prevalence of plasmid-borne benzalkonium chloride resistance cassette bcrABC and cadmium resistance cadA genes in nonpathogenic Listeria spp. isolated from food-processing environments.</title>
        <authorList>
            <person name="Korsak D."/>
            <person name="Chmielowska C."/>
            <person name="Szuplewska M."/>
            <person name="Bartosik D."/>
        </authorList>
    </citation>
    <scope>NUCLEOTIDE SEQUENCE</scope>
    <source>
        <strain evidence="1">40/07</strain>
        <plasmid evidence="1">pLIS1</plasmid>
    </source>
</reference>
<evidence type="ECO:0000313" key="1">
    <source>
        <dbReference type="EMBL" id="AWW22392.1"/>
    </source>
</evidence>
<name>A0A2Z4HVK1_LISWE</name>
<dbReference type="EMBL" id="MH382833">
    <property type="protein sequence ID" value="AWW22392.1"/>
    <property type="molecule type" value="Genomic_DNA"/>
</dbReference>
<dbReference type="RefSeq" id="WP_003725264.1">
    <property type="nucleotide sequence ID" value="NZ_JAERVU010000008.1"/>
</dbReference>
<proteinExistence type="predicted"/>
<keyword evidence="3" id="KW-1185">Reference proteome</keyword>
<accession>A0A2Z4HVK1</accession>
<reference evidence="2 3" key="1">
    <citation type="submission" date="2017-09" db="EMBL/GenBank/DDBJ databases">
        <title>Draft Genomes of 144 Listeria Monocytogenes isolates from foods.</title>
        <authorList>
            <person name="Wu C.H."/>
            <person name="Ng J."/>
            <person name="Kiang D."/>
            <person name="Chen C.-Y."/>
            <person name="Frink S."/>
            <person name="Lafrades M."/>
            <person name="Morales C."/>
            <person name="Park P."/>
            <person name="Zwick M."/>
        </authorList>
    </citation>
    <scope>NUCLEOTIDE SEQUENCE [LARGE SCALE GENOMIC DNA]</scope>
    <source>
        <strain evidence="2 3">CDPHFDLB-F14M01633.75-2</strain>
    </source>
</reference>
<sequence>MVPLSTITDQNVSEELAKALEVAELKEQYRMVVQISIKKWITNLQNNSIPLNTVEDFQKLIELDLKLRE</sequence>
<keyword evidence="1" id="KW-0614">Plasmid</keyword>
<organism evidence="1">
    <name type="scientific">Listeria welshimeri</name>
    <dbReference type="NCBI Taxonomy" id="1643"/>
    <lineage>
        <taxon>Bacteria</taxon>
        <taxon>Bacillati</taxon>
        <taxon>Bacillota</taxon>
        <taxon>Bacilli</taxon>
        <taxon>Bacillales</taxon>
        <taxon>Listeriaceae</taxon>
        <taxon>Listeria</taxon>
    </lineage>
</organism>
<evidence type="ECO:0000313" key="2">
    <source>
        <dbReference type="EMBL" id="PDK40351.1"/>
    </source>
</evidence>